<sequence length="188" mass="21100">MKFFSTTLALSSLLPTAAWAWAGSSESDSTGAGGSLFRRAETIQQTTDRYLFSITLPQFTVYRNARNPATLDWSSDACSYSPDNPLGFPFTPACDRHDFGYRNYKAQSRFTDANKLKIDGNFKNDLYYQCDTNGYGSTCHALANVYYSAVRAFGRTTGELQEEYDLLLAHYNELVAEAIDKGEDPLYY</sequence>
<feature type="chain" id="PRO_5042114659" evidence="1">
    <location>
        <begin position="21"/>
        <end position="188"/>
    </location>
</feature>
<dbReference type="RefSeq" id="XP_062684786.1">
    <property type="nucleotide sequence ID" value="XM_062824369.1"/>
</dbReference>
<dbReference type="GeneID" id="87861523"/>
<dbReference type="PANTHER" id="PTHR40787:SF3">
    <property type="entry name" value="PROTEIN TRANSPORT PROTEIN SEC39"/>
    <property type="match status" value="1"/>
</dbReference>
<dbReference type="EMBL" id="JAUEPP010000002">
    <property type="protein sequence ID" value="KAK3351491.1"/>
    <property type="molecule type" value="Genomic_DNA"/>
</dbReference>
<reference evidence="2" key="2">
    <citation type="submission" date="2023-06" db="EMBL/GenBank/DDBJ databases">
        <authorList>
            <consortium name="Lawrence Berkeley National Laboratory"/>
            <person name="Haridas S."/>
            <person name="Hensen N."/>
            <person name="Bonometti L."/>
            <person name="Westerberg I."/>
            <person name="Brannstrom I.O."/>
            <person name="Guillou S."/>
            <person name="Cros-Aarteil S."/>
            <person name="Calhoun S."/>
            <person name="Kuo A."/>
            <person name="Mondo S."/>
            <person name="Pangilinan J."/>
            <person name="Riley R."/>
            <person name="Labutti K."/>
            <person name="Andreopoulos B."/>
            <person name="Lipzen A."/>
            <person name="Chen C."/>
            <person name="Yanf M."/>
            <person name="Daum C."/>
            <person name="Ng V."/>
            <person name="Clum A."/>
            <person name="Steindorff A."/>
            <person name="Ohm R."/>
            <person name="Martin F."/>
            <person name="Silar P."/>
            <person name="Natvig D."/>
            <person name="Lalanne C."/>
            <person name="Gautier V."/>
            <person name="Ament-Velasquez S.L."/>
            <person name="Kruys A."/>
            <person name="Hutchinson M.I."/>
            <person name="Powell A.J."/>
            <person name="Barry K."/>
            <person name="Miller A.N."/>
            <person name="Grigoriev I.V."/>
            <person name="Debuchy R."/>
            <person name="Gladieux P."/>
            <person name="Thoren M.H."/>
            <person name="Johannesson H."/>
        </authorList>
    </citation>
    <scope>NUCLEOTIDE SEQUENCE</scope>
    <source>
        <strain evidence="2">CBS 560.94</strain>
    </source>
</reference>
<feature type="signal peptide" evidence="1">
    <location>
        <begin position="1"/>
        <end position="20"/>
    </location>
</feature>
<dbReference type="InterPro" id="IPR015141">
    <property type="entry name" value="PLipase_A2_prok/fun"/>
</dbReference>
<reference evidence="2" key="1">
    <citation type="journal article" date="2023" name="Mol. Phylogenet. Evol.">
        <title>Genome-scale phylogeny and comparative genomics of the fungal order Sordariales.</title>
        <authorList>
            <person name="Hensen N."/>
            <person name="Bonometti L."/>
            <person name="Westerberg I."/>
            <person name="Brannstrom I.O."/>
            <person name="Guillou S."/>
            <person name="Cros-Aarteil S."/>
            <person name="Calhoun S."/>
            <person name="Haridas S."/>
            <person name="Kuo A."/>
            <person name="Mondo S."/>
            <person name="Pangilinan J."/>
            <person name="Riley R."/>
            <person name="LaButti K."/>
            <person name="Andreopoulos B."/>
            <person name="Lipzen A."/>
            <person name="Chen C."/>
            <person name="Yan M."/>
            <person name="Daum C."/>
            <person name="Ng V."/>
            <person name="Clum A."/>
            <person name="Steindorff A."/>
            <person name="Ohm R.A."/>
            <person name="Martin F."/>
            <person name="Silar P."/>
            <person name="Natvig D.O."/>
            <person name="Lalanne C."/>
            <person name="Gautier V."/>
            <person name="Ament-Velasquez S.L."/>
            <person name="Kruys A."/>
            <person name="Hutchinson M.I."/>
            <person name="Powell A.J."/>
            <person name="Barry K."/>
            <person name="Miller A.N."/>
            <person name="Grigoriev I.V."/>
            <person name="Debuchy R."/>
            <person name="Gladieux P."/>
            <person name="Hiltunen Thoren M."/>
            <person name="Johannesson H."/>
        </authorList>
    </citation>
    <scope>NUCLEOTIDE SEQUENCE</scope>
    <source>
        <strain evidence="2">CBS 560.94</strain>
    </source>
</reference>
<dbReference type="Gene3D" id="1.20.90.10">
    <property type="entry name" value="Phospholipase A2 domain"/>
    <property type="match status" value="1"/>
</dbReference>
<dbReference type="GO" id="GO:0006644">
    <property type="term" value="P:phospholipid metabolic process"/>
    <property type="evidence" value="ECO:0007669"/>
    <property type="project" value="InterPro"/>
</dbReference>
<organism evidence="2 3">
    <name type="scientific">Neurospora tetraspora</name>
    <dbReference type="NCBI Taxonomy" id="94610"/>
    <lineage>
        <taxon>Eukaryota</taxon>
        <taxon>Fungi</taxon>
        <taxon>Dikarya</taxon>
        <taxon>Ascomycota</taxon>
        <taxon>Pezizomycotina</taxon>
        <taxon>Sordariomycetes</taxon>
        <taxon>Sordariomycetidae</taxon>
        <taxon>Sordariales</taxon>
        <taxon>Sordariaceae</taxon>
        <taxon>Neurospora</taxon>
    </lineage>
</organism>
<dbReference type="PANTHER" id="PTHR40787">
    <property type="entry name" value="SECRETED PROTEIN"/>
    <property type="match status" value="1"/>
</dbReference>
<protein>
    <submittedName>
        <fullName evidence="2">Prokaryotic phospholipase A2-domain-containing protein</fullName>
    </submittedName>
</protein>
<name>A0AAE0MUZ2_9PEZI</name>
<gene>
    <name evidence="2" type="ORF">B0H65DRAFT_421920</name>
</gene>
<dbReference type="GO" id="GO:0050482">
    <property type="term" value="P:arachidonate secretion"/>
    <property type="evidence" value="ECO:0007669"/>
    <property type="project" value="InterPro"/>
</dbReference>
<dbReference type="SUPFAM" id="SSF48619">
    <property type="entry name" value="Phospholipase A2, PLA2"/>
    <property type="match status" value="1"/>
</dbReference>
<dbReference type="Pfam" id="PF09056">
    <property type="entry name" value="Phospholip_A2_3"/>
    <property type="match status" value="1"/>
</dbReference>
<dbReference type="AlphaFoldDB" id="A0AAE0MUZ2"/>
<evidence type="ECO:0000256" key="1">
    <source>
        <dbReference type="SAM" id="SignalP"/>
    </source>
</evidence>
<comment type="caution">
    <text evidence="2">The sequence shown here is derived from an EMBL/GenBank/DDBJ whole genome shotgun (WGS) entry which is preliminary data.</text>
</comment>
<dbReference type="InterPro" id="IPR036444">
    <property type="entry name" value="PLipase_A2_dom_sf"/>
</dbReference>
<proteinExistence type="predicted"/>
<accession>A0AAE0MUZ2</accession>
<evidence type="ECO:0000313" key="3">
    <source>
        <dbReference type="Proteomes" id="UP001278500"/>
    </source>
</evidence>
<evidence type="ECO:0000313" key="2">
    <source>
        <dbReference type="EMBL" id="KAK3351491.1"/>
    </source>
</evidence>
<keyword evidence="1" id="KW-0732">Signal</keyword>
<dbReference type="GO" id="GO:0004623">
    <property type="term" value="F:phospholipase A2 activity"/>
    <property type="evidence" value="ECO:0007669"/>
    <property type="project" value="InterPro"/>
</dbReference>
<keyword evidence="3" id="KW-1185">Reference proteome</keyword>
<dbReference type="Proteomes" id="UP001278500">
    <property type="component" value="Unassembled WGS sequence"/>
</dbReference>